<reference evidence="2" key="1">
    <citation type="submission" date="2020-09" db="EMBL/GenBank/DDBJ databases">
        <title>Novel species of Mucilaginibacter isolated from a glacier on the Tibetan Plateau.</title>
        <authorList>
            <person name="Liu Q."/>
            <person name="Xin Y.-H."/>
        </authorList>
    </citation>
    <scope>NUCLEOTIDE SEQUENCE</scope>
    <source>
        <strain evidence="2">ZB1P21</strain>
    </source>
</reference>
<name>A0A926NWD2_9SPHI</name>
<dbReference type="InterPro" id="IPR025295">
    <property type="entry name" value="eCIS_core_dom"/>
</dbReference>
<organism evidence="2 3">
    <name type="scientific">Mucilaginibacter glaciei</name>
    <dbReference type="NCBI Taxonomy" id="2772109"/>
    <lineage>
        <taxon>Bacteria</taxon>
        <taxon>Pseudomonadati</taxon>
        <taxon>Bacteroidota</taxon>
        <taxon>Sphingobacteriia</taxon>
        <taxon>Sphingobacteriales</taxon>
        <taxon>Sphingobacteriaceae</taxon>
        <taxon>Mucilaginibacter</taxon>
    </lineage>
</organism>
<accession>A0A926NWD2</accession>
<evidence type="ECO:0000313" key="3">
    <source>
        <dbReference type="Proteomes" id="UP000619078"/>
    </source>
</evidence>
<protein>
    <submittedName>
        <fullName evidence="2">DUF4157 domain-containing protein</fullName>
    </submittedName>
</protein>
<keyword evidence="3" id="KW-1185">Reference proteome</keyword>
<gene>
    <name evidence="2" type="ORF">IDJ76_19330</name>
</gene>
<evidence type="ECO:0000259" key="1">
    <source>
        <dbReference type="Pfam" id="PF13699"/>
    </source>
</evidence>
<dbReference type="Pfam" id="PF13699">
    <property type="entry name" value="eCIS_core"/>
    <property type="match status" value="1"/>
</dbReference>
<dbReference type="Proteomes" id="UP000619078">
    <property type="component" value="Unassembled WGS sequence"/>
</dbReference>
<dbReference type="RefSeq" id="WP_191165716.1">
    <property type="nucleotide sequence ID" value="NZ_JACWMX010000010.1"/>
</dbReference>
<sequence>MPAKKKLSTKNKTDLQDNLKAGIEQLSGLSMDDVKIHFNSDKPAQLQAHAYAKGAQIHIAKGQEKHLPREAWHVVQQTQGRVEPTQQLKELAVNEDTGLENEADIMGAKALDTLQLQLTSFGDTEFTQPVSKEPYSVAITPGSILKDKNGLSFRLTLNGDDIKGQIDRLKEIVYNYNGVIHGPNYVKLQMGNR</sequence>
<dbReference type="AlphaFoldDB" id="A0A926NWD2"/>
<proteinExistence type="predicted"/>
<dbReference type="EMBL" id="JACWMX010000010">
    <property type="protein sequence ID" value="MBD1395265.1"/>
    <property type="molecule type" value="Genomic_DNA"/>
</dbReference>
<feature type="domain" description="eCIS core" evidence="1">
    <location>
        <begin position="15"/>
        <end position="80"/>
    </location>
</feature>
<comment type="caution">
    <text evidence="2">The sequence shown here is derived from an EMBL/GenBank/DDBJ whole genome shotgun (WGS) entry which is preliminary data.</text>
</comment>
<evidence type="ECO:0000313" key="2">
    <source>
        <dbReference type="EMBL" id="MBD1395265.1"/>
    </source>
</evidence>